<evidence type="ECO:0000313" key="2">
    <source>
        <dbReference type="Proteomes" id="UP001165960"/>
    </source>
</evidence>
<name>A0ACC2RHG1_9FUNG</name>
<gene>
    <name evidence="1" type="ORF">DSO57_1023739</name>
</gene>
<evidence type="ECO:0000313" key="1">
    <source>
        <dbReference type="EMBL" id="KAJ9049502.1"/>
    </source>
</evidence>
<reference evidence="1" key="1">
    <citation type="submission" date="2022-04" db="EMBL/GenBank/DDBJ databases">
        <title>Genome of the entomopathogenic fungus Entomophthora muscae.</title>
        <authorList>
            <person name="Elya C."/>
            <person name="Lovett B.R."/>
            <person name="Lee E."/>
            <person name="Macias A.M."/>
            <person name="Hajek A.E."/>
            <person name="De Bivort B.L."/>
            <person name="Kasson M.T."/>
            <person name="De Fine Licht H.H."/>
            <person name="Stajich J.E."/>
        </authorList>
    </citation>
    <scope>NUCLEOTIDE SEQUENCE</scope>
    <source>
        <strain evidence="1">Berkeley</strain>
    </source>
</reference>
<sequence>MVTVETAPESPANWNNATNSVEFDLEIHNEFPTSNNEPIDTTSAEDNVIDGLPQVNNVYNGETTDVYINTPMETSPVVPPGTTLNTPMDTFNTPVEMGLVDNNDPRLTNRAHPSTMNDEPKHAIPGIHRHPQDAPNLKMERLVEGISVDKLFVETAVTISLADLLWESPKLRQKSHRAVSALQLHWKEELFLVGTGAPRTEAAVNKQMTHNILDGGAYSNLITAKFLETLPNVFIAPSDVTFIMADGSEKFCLGIAKGLNLWISGAEIQINTAIFGHHKYTLLFGQQTLTDLGITTQYIGNKWTIEYNNLKVQLQATFDTPQITEFLSKPIETNISKNK</sequence>
<dbReference type="Proteomes" id="UP001165960">
    <property type="component" value="Unassembled WGS sequence"/>
</dbReference>
<comment type="caution">
    <text evidence="1">The sequence shown here is derived from an EMBL/GenBank/DDBJ whole genome shotgun (WGS) entry which is preliminary data.</text>
</comment>
<keyword evidence="2" id="KW-1185">Reference proteome</keyword>
<dbReference type="EMBL" id="QTSX02007225">
    <property type="protein sequence ID" value="KAJ9049502.1"/>
    <property type="molecule type" value="Genomic_DNA"/>
</dbReference>
<accession>A0ACC2RHG1</accession>
<organism evidence="1 2">
    <name type="scientific">Entomophthora muscae</name>
    <dbReference type="NCBI Taxonomy" id="34485"/>
    <lineage>
        <taxon>Eukaryota</taxon>
        <taxon>Fungi</taxon>
        <taxon>Fungi incertae sedis</taxon>
        <taxon>Zoopagomycota</taxon>
        <taxon>Entomophthoromycotina</taxon>
        <taxon>Entomophthoromycetes</taxon>
        <taxon>Entomophthorales</taxon>
        <taxon>Entomophthoraceae</taxon>
        <taxon>Entomophthora</taxon>
    </lineage>
</organism>
<protein>
    <submittedName>
        <fullName evidence="1">Uncharacterized protein</fullName>
    </submittedName>
</protein>
<proteinExistence type="predicted"/>